<evidence type="ECO:0000313" key="5">
    <source>
        <dbReference type="Proteomes" id="UP000548082"/>
    </source>
</evidence>
<proteinExistence type="predicted"/>
<dbReference type="EMBL" id="JAARVD010000006">
    <property type="protein sequence ID" value="MBC1797538.1"/>
    <property type="molecule type" value="Genomic_DNA"/>
</dbReference>
<organism evidence="3 5">
    <name type="scientific">Listeria booriae</name>
    <dbReference type="NCBI Taxonomy" id="1552123"/>
    <lineage>
        <taxon>Bacteria</taxon>
        <taxon>Bacillati</taxon>
        <taxon>Bacillota</taxon>
        <taxon>Bacilli</taxon>
        <taxon>Bacillales</taxon>
        <taxon>Listeriaceae</taxon>
        <taxon>Listeria</taxon>
    </lineage>
</organism>
<protein>
    <submittedName>
        <fullName evidence="3">Uncharacterized protein</fullName>
    </submittedName>
</protein>
<dbReference type="RefSeq" id="WP_185348384.1">
    <property type="nucleotide sequence ID" value="NZ_JAAROV010000004.1"/>
</dbReference>
<evidence type="ECO:0000313" key="1">
    <source>
        <dbReference type="EMBL" id="MBC1317767.1"/>
    </source>
</evidence>
<dbReference type="EMBL" id="JAAROV010000004">
    <property type="protein sequence ID" value="MBC1317767.1"/>
    <property type="molecule type" value="Genomic_DNA"/>
</dbReference>
<reference evidence="4 5" key="1">
    <citation type="submission" date="2020-03" db="EMBL/GenBank/DDBJ databases">
        <title>Soil Listeria distribution.</title>
        <authorList>
            <person name="Liao J."/>
            <person name="Wiedmann M."/>
        </authorList>
    </citation>
    <scope>NUCLEOTIDE SEQUENCE [LARGE SCALE GENOMIC DNA]</scope>
    <source>
        <strain evidence="3 5">FSL L7-0990</strain>
        <strain evidence="2 6">FSL L7-1427</strain>
        <strain evidence="1 4">FSL L7-1816</strain>
    </source>
</reference>
<dbReference type="Proteomes" id="UP000543379">
    <property type="component" value="Unassembled WGS sequence"/>
</dbReference>
<gene>
    <name evidence="1" type="ORF">HB811_13365</name>
    <name evidence="2" type="ORF">HB907_16290</name>
    <name evidence="3" type="ORF">HCA55_12435</name>
</gene>
<dbReference type="Proteomes" id="UP000586951">
    <property type="component" value="Unassembled WGS sequence"/>
</dbReference>
<dbReference type="AlphaFoldDB" id="A0A842C8P0"/>
<comment type="caution">
    <text evidence="3">The sequence shown here is derived from an EMBL/GenBank/DDBJ whole genome shotgun (WGS) entry which is preliminary data.</text>
</comment>
<evidence type="ECO:0000313" key="6">
    <source>
        <dbReference type="Proteomes" id="UP000586951"/>
    </source>
</evidence>
<sequence>MPRKRNSELKKAREEPLIMVIGVWNFDDFVNASSKGKSWWQKNILNFPEIAEFSNWNSKRRNEQWAFDAKKAHEWLLNKFVYARV</sequence>
<evidence type="ECO:0000313" key="2">
    <source>
        <dbReference type="EMBL" id="MBC1566970.1"/>
    </source>
</evidence>
<dbReference type="Proteomes" id="UP000548082">
    <property type="component" value="Unassembled WGS sequence"/>
</dbReference>
<evidence type="ECO:0000313" key="4">
    <source>
        <dbReference type="Proteomes" id="UP000543379"/>
    </source>
</evidence>
<accession>A0A842C8P0</accession>
<evidence type="ECO:0000313" key="3">
    <source>
        <dbReference type="EMBL" id="MBC1797538.1"/>
    </source>
</evidence>
<dbReference type="EMBL" id="JAARRU010000007">
    <property type="protein sequence ID" value="MBC1566970.1"/>
    <property type="molecule type" value="Genomic_DNA"/>
</dbReference>
<name>A0A842C8P0_9LIST</name>